<evidence type="ECO:0000313" key="2">
    <source>
        <dbReference type="EMBL" id="KAH7325657.1"/>
    </source>
</evidence>
<dbReference type="Pfam" id="PF26639">
    <property type="entry name" value="Het-6_barrel"/>
    <property type="match status" value="1"/>
</dbReference>
<dbReference type="InterPro" id="IPR010730">
    <property type="entry name" value="HET"/>
</dbReference>
<keyword evidence="3" id="KW-1185">Reference proteome</keyword>
<gene>
    <name evidence="2" type="ORF">B0I35DRAFT_420885</name>
</gene>
<comment type="caution">
    <text evidence="2">The sequence shown here is derived from an EMBL/GenBank/DDBJ whole genome shotgun (WGS) entry which is preliminary data.</text>
</comment>
<evidence type="ECO:0000259" key="1">
    <source>
        <dbReference type="Pfam" id="PF06985"/>
    </source>
</evidence>
<organism evidence="2 3">
    <name type="scientific">Stachybotrys elegans</name>
    <dbReference type="NCBI Taxonomy" id="80388"/>
    <lineage>
        <taxon>Eukaryota</taxon>
        <taxon>Fungi</taxon>
        <taxon>Dikarya</taxon>
        <taxon>Ascomycota</taxon>
        <taxon>Pezizomycotina</taxon>
        <taxon>Sordariomycetes</taxon>
        <taxon>Hypocreomycetidae</taxon>
        <taxon>Hypocreales</taxon>
        <taxon>Stachybotryaceae</taxon>
        <taxon>Stachybotrys</taxon>
    </lineage>
</organism>
<dbReference type="Proteomes" id="UP000813444">
    <property type="component" value="Unassembled WGS sequence"/>
</dbReference>
<name>A0A8K0SX50_9HYPO</name>
<dbReference type="AlphaFoldDB" id="A0A8K0SX50"/>
<reference evidence="2" key="1">
    <citation type="journal article" date="2021" name="Nat. Commun.">
        <title>Genetic determinants of endophytism in the Arabidopsis root mycobiome.</title>
        <authorList>
            <person name="Mesny F."/>
            <person name="Miyauchi S."/>
            <person name="Thiergart T."/>
            <person name="Pickel B."/>
            <person name="Atanasova L."/>
            <person name="Karlsson M."/>
            <person name="Huettel B."/>
            <person name="Barry K.W."/>
            <person name="Haridas S."/>
            <person name="Chen C."/>
            <person name="Bauer D."/>
            <person name="Andreopoulos W."/>
            <person name="Pangilinan J."/>
            <person name="LaButti K."/>
            <person name="Riley R."/>
            <person name="Lipzen A."/>
            <person name="Clum A."/>
            <person name="Drula E."/>
            <person name="Henrissat B."/>
            <person name="Kohler A."/>
            <person name="Grigoriev I.V."/>
            <person name="Martin F.M."/>
            <person name="Hacquard S."/>
        </authorList>
    </citation>
    <scope>NUCLEOTIDE SEQUENCE</scope>
    <source>
        <strain evidence="2">MPI-CAGE-CH-0235</strain>
    </source>
</reference>
<dbReference type="InterPro" id="IPR052895">
    <property type="entry name" value="HetReg/Transcr_Mod"/>
</dbReference>
<accession>A0A8K0SX50</accession>
<dbReference type="Pfam" id="PF06985">
    <property type="entry name" value="HET"/>
    <property type="match status" value="1"/>
</dbReference>
<proteinExistence type="predicted"/>
<sequence>MADNSSPPYTTLPMGHIRLLRIGPQAVETELGALQAFDLSGAPPYYALSHSWAHQTGLSSVKMNGISITCNPNIVGCVQRLKEIKSQLDPAVDYVWIDSICINQDDLPERSSQVAIMGKIYQASIRTLVWLGNEAVSLDGAWQLLDHIYEIYRRDKATISSPFDIPYRGFDQALHESLGLPSWEDPQWHNLRHLMNMRWFSRIWVIQEVVLSREDPIIVHRHGCYSWCRLGWVAAWLRRSGYMRLAQIPEQFRNVNTISNLRWSRAYWPLDALISITQVKFKATDQRDKLYGLLGLALEYQRPDGPPEELRPDYQSKISDVYGKVTRYLMKERQSLALMTRAKGISGNATRAQRRYDLDLSSWTPDLSDFRGFNNEISTSLSWIHYTDRDQPTRFSFPNHYLASNKVVLKMTTSDDPSVLQLHGLRVDTINEVIHLTASRLLDGDTDPQFALQTMSILSASLPLLQEGDWLTWLGKIIKTTTAEQHTLSESSWTQCLADGAAYLNNLLARKEHAYWLSTGGRHQLLALLQNLSLQGNGARYERLARNFGFDRAFLITSGGRMGLGPSNTRQEDTISVLFGGDVVYCIKKAESYWFFIGEAYVEGLMKGEGVLAYKQGFVAEEVLGFR</sequence>
<dbReference type="EMBL" id="JAGPNK010000002">
    <property type="protein sequence ID" value="KAH7325657.1"/>
    <property type="molecule type" value="Genomic_DNA"/>
</dbReference>
<dbReference type="PANTHER" id="PTHR24148:SF64">
    <property type="entry name" value="HETEROKARYON INCOMPATIBILITY DOMAIN-CONTAINING PROTEIN"/>
    <property type="match status" value="1"/>
</dbReference>
<dbReference type="PANTHER" id="PTHR24148">
    <property type="entry name" value="ANKYRIN REPEAT DOMAIN-CONTAINING PROTEIN 39 HOMOLOG-RELATED"/>
    <property type="match status" value="1"/>
</dbReference>
<evidence type="ECO:0000313" key="3">
    <source>
        <dbReference type="Proteomes" id="UP000813444"/>
    </source>
</evidence>
<protein>
    <submittedName>
        <fullName evidence="2">HET domain-containing protein</fullName>
    </submittedName>
</protein>
<feature type="domain" description="Heterokaryon incompatibility" evidence="1">
    <location>
        <begin position="45"/>
        <end position="208"/>
    </location>
</feature>
<dbReference type="OrthoDB" id="2288928at2759"/>